<comment type="caution">
    <text evidence="2">The sequence shown here is derived from an EMBL/GenBank/DDBJ whole genome shotgun (WGS) entry which is preliminary data.</text>
</comment>
<reference evidence="2" key="1">
    <citation type="submission" date="2020-06" db="EMBL/GenBank/DDBJ databases">
        <authorList>
            <person name="Li T."/>
            <person name="Hu X."/>
            <person name="Zhang T."/>
            <person name="Song X."/>
            <person name="Zhang H."/>
            <person name="Dai N."/>
            <person name="Sheng W."/>
            <person name="Hou X."/>
            <person name="Wei L."/>
        </authorList>
    </citation>
    <scope>NUCLEOTIDE SEQUENCE</scope>
    <source>
        <strain evidence="2">G02</strain>
        <tissue evidence="2">Leaf</tissue>
    </source>
</reference>
<name>A0AAW2NCM5_SESRA</name>
<proteinExistence type="predicted"/>
<gene>
    <name evidence="2" type="ORF">Sradi_4534900</name>
</gene>
<dbReference type="InterPro" id="IPR043128">
    <property type="entry name" value="Rev_trsase/Diguanyl_cyclase"/>
</dbReference>
<dbReference type="PANTHER" id="PTHR48475">
    <property type="entry name" value="RIBONUCLEASE H"/>
    <property type="match status" value="1"/>
</dbReference>
<organism evidence="2">
    <name type="scientific">Sesamum radiatum</name>
    <name type="common">Black benniseed</name>
    <dbReference type="NCBI Taxonomy" id="300843"/>
    <lineage>
        <taxon>Eukaryota</taxon>
        <taxon>Viridiplantae</taxon>
        <taxon>Streptophyta</taxon>
        <taxon>Embryophyta</taxon>
        <taxon>Tracheophyta</taxon>
        <taxon>Spermatophyta</taxon>
        <taxon>Magnoliopsida</taxon>
        <taxon>eudicotyledons</taxon>
        <taxon>Gunneridae</taxon>
        <taxon>Pentapetalae</taxon>
        <taxon>asterids</taxon>
        <taxon>lamiids</taxon>
        <taxon>Lamiales</taxon>
        <taxon>Pedaliaceae</taxon>
        <taxon>Sesamum</taxon>
    </lineage>
</organism>
<accession>A0AAW2NCM5</accession>
<evidence type="ECO:0000313" key="2">
    <source>
        <dbReference type="EMBL" id="KAL0340181.1"/>
    </source>
</evidence>
<feature type="region of interest" description="Disordered" evidence="1">
    <location>
        <begin position="1"/>
        <end position="21"/>
    </location>
</feature>
<protein>
    <recommendedName>
        <fullName evidence="3">Reverse transcriptase domain-containing protein</fullName>
    </recommendedName>
</protein>
<sequence length="480" mass="55052">MKQPSKPPLKGFVASTQEEEGRHEALAIDEKRFDPKAFKLFIKAGYNSKEKLSLGKLPPETSGKKLHGLNATQMILKEKGHAIQDFRVGLDFTPPKPVRIAIKRVNNNYVSKGFSSTEDHKREENFRKFVFNRLGPHIQALHEIANRQSVFDRLGPYGKVEEEDAEDAPVELEEGIKATIDELKEVNLGDIENLQPIYIRASLTQEEEETYIALLHEFKDVFAWSYKEMPGDLNNAFPKDDFSLPIAELMIDVTTGNEALSFMDGSSGYNQICMASTDEELTELFDDLPDEDVLVIEVMPPWKMYFDGASHKEGVGAGIVFVTLEGELGDVELEHLSKKDNKQADALAKFASTLPMTDKETHIPICKSWVIPPIFSDDEDDTFQEEENHITKVFEVEEEDWQQPLVDYLKYEKLPNDLRRRTDTRRQATRFIYYKGTLYRRSFDGIFLRCLSDNEKFKLWKKLILGFVMLTNQDQNYISA</sequence>
<dbReference type="Gene3D" id="3.30.70.270">
    <property type="match status" value="1"/>
</dbReference>
<dbReference type="PANTHER" id="PTHR48475:SF1">
    <property type="entry name" value="RNASE H TYPE-1 DOMAIN-CONTAINING PROTEIN"/>
    <property type="match status" value="1"/>
</dbReference>
<reference evidence="2" key="2">
    <citation type="journal article" date="2024" name="Plant">
        <title>Genomic evolution and insights into agronomic trait innovations of Sesamum species.</title>
        <authorList>
            <person name="Miao H."/>
            <person name="Wang L."/>
            <person name="Qu L."/>
            <person name="Liu H."/>
            <person name="Sun Y."/>
            <person name="Le M."/>
            <person name="Wang Q."/>
            <person name="Wei S."/>
            <person name="Zheng Y."/>
            <person name="Lin W."/>
            <person name="Duan Y."/>
            <person name="Cao H."/>
            <person name="Xiong S."/>
            <person name="Wang X."/>
            <person name="Wei L."/>
            <person name="Li C."/>
            <person name="Ma Q."/>
            <person name="Ju M."/>
            <person name="Zhao R."/>
            <person name="Li G."/>
            <person name="Mu C."/>
            <person name="Tian Q."/>
            <person name="Mei H."/>
            <person name="Zhang T."/>
            <person name="Gao T."/>
            <person name="Zhang H."/>
        </authorList>
    </citation>
    <scope>NUCLEOTIDE SEQUENCE</scope>
    <source>
        <strain evidence="2">G02</strain>
    </source>
</reference>
<dbReference type="InterPro" id="IPR043502">
    <property type="entry name" value="DNA/RNA_pol_sf"/>
</dbReference>
<dbReference type="EMBL" id="JACGWJ010000020">
    <property type="protein sequence ID" value="KAL0340181.1"/>
    <property type="molecule type" value="Genomic_DNA"/>
</dbReference>
<dbReference type="AlphaFoldDB" id="A0AAW2NCM5"/>
<evidence type="ECO:0000256" key="1">
    <source>
        <dbReference type="SAM" id="MobiDB-lite"/>
    </source>
</evidence>
<evidence type="ECO:0008006" key="3">
    <source>
        <dbReference type="Google" id="ProtNLM"/>
    </source>
</evidence>
<dbReference type="SUPFAM" id="SSF56672">
    <property type="entry name" value="DNA/RNA polymerases"/>
    <property type="match status" value="1"/>
</dbReference>